<protein>
    <submittedName>
        <fullName evidence="1">Uncharacterized protein</fullName>
    </submittedName>
</protein>
<sequence length="71" mass="8408">MVRFFLFYAFQPVKSIRYVHSRYKSIINSNLKYYHFLSIFIYFYASITPMQHKMGCGRGKENGIAVSRIAT</sequence>
<evidence type="ECO:0000313" key="1">
    <source>
        <dbReference type="EMBL" id="KIS35410.1"/>
    </source>
</evidence>
<dbReference type="Proteomes" id="UP000050700">
    <property type="component" value="Unassembled WGS sequence"/>
</dbReference>
<reference evidence="1 2" key="1">
    <citation type="submission" date="2014-05" db="EMBL/GenBank/DDBJ databases">
        <title>Methylome analysis of the phasevarions of Haemophilus influenzae.</title>
        <authorList>
            <person name="Atack J.M."/>
            <person name="Fox K.L."/>
            <person name="Power P.M."/>
            <person name="Clark T."/>
            <person name="Jurcisek J."/>
            <person name="Korlach J."/>
            <person name="Bakaletz L.O."/>
            <person name="Jennings M.P."/>
        </authorList>
    </citation>
    <scope>NUCLEOTIDE SEQUENCE [LARGE SCALE GENOMIC DNA]</scope>
    <source>
        <strain evidence="1 2">1209</strain>
    </source>
</reference>
<dbReference type="AlphaFoldDB" id="A0A158SX16"/>
<accession>A0A158SX16</accession>
<proteinExistence type="predicted"/>
<gene>
    <name evidence="1" type="ORF">NTHI1209_01016</name>
</gene>
<name>A0A158SX16_HAEIF</name>
<comment type="caution">
    <text evidence="1">The sequence shown here is derived from an EMBL/GenBank/DDBJ whole genome shotgun (WGS) entry which is preliminary data.</text>
</comment>
<dbReference type="EMBL" id="JMQP01000002">
    <property type="protein sequence ID" value="KIS35410.1"/>
    <property type="molecule type" value="Genomic_DNA"/>
</dbReference>
<evidence type="ECO:0000313" key="2">
    <source>
        <dbReference type="Proteomes" id="UP000050700"/>
    </source>
</evidence>
<organism evidence="1 2">
    <name type="scientific">Haemophilus influenzae</name>
    <dbReference type="NCBI Taxonomy" id="727"/>
    <lineage>
        <taxon>Bacteria</taxon>
        <taxon>Pseudomonadati</taxon>
        <taxon>Pseudomonadota</taxon>
        <taxon>Gammaproteobacteria</taxon>
        <taxon>Pasteurellales</taxon>
        <taxon>Pasteurellaceae</taxon>
        <taxon>Haemophilus</taxon>
    </lineage>
</organism>